<evidence type="ECO:0000313" key="2">
    <source>
        <dbReference type="Proteomes" id="UP000316621"/>
    </source>
</evidence>
<reference evidence="1 2" key="1">
    <citation type="journal article" date="2018" name="Science">
        <title>The opium poppy genome and morphinan production.</title>
        <authorList>
            <person name="Guo L."/>
            <person name="Winzer T."/>
            <person name="Yang X."/>
            <person name="Li Y."/>
            <person name="Ning Z."/>
            <person name="He Z."/>
            <person name="Teodor R."/>
            <person name="Lu Y."/>
            <person name="Bowser T.A."/>
            <person name="Graham I.A."/>
            <person name="Ye K."/>
        </authorList>
    </citation>
    <scope>NUCLEOTIDE SEQUENCE [LARGE SCALE GENOMIC DNA]</scope>
    <source>
        <strain evidence="2">cv. HN1</strain>
        <tissue evidence="1">Leaves</tissue>
    </source>
</reference>
<name>A0A4Y7ITG8_PAPSO</name>
<evidence type="ECO:0000313" key="1">
    <source>
        <dbReference type="EMBL" id="RZC51021.1"/>
    </source>
</evidence>
<dbReference type="EMBL" id="CM010716">
    <property type="protein sequence ID" value="RZC51021.1"/>
    <property type="molecule type" value="Genomic_DNA"/>
</dbReference>
<sequence>MLKQHSRTVLPIVYSSSSHLSRSFSATQQRGRRKCAIPPVTVKLRLKVDAAMLRFVVKT</sequence>
<dbReference type="Gramene" id="RZC51021">
    <property type="protein sequence ID" value="RZC51021"/>
    <property type="gene ID" value="C5167_019451"/>
</dbReference>
<dbReference type="AlphaFoldDB" id="A0A4Y7ITG8"/>
<keyword evidence="2" id="KW-1185">Reference proteome</keyword>
<proteinExistence type="predicted"/>
<dbReference type="Proteomes" id="UP000316621">
    <property type="component" value="Chromosome 2"/>
</dbReference>
<accession>A0A4Y7ITG8</accession>
<gene>
    <name evidence="1" type="ORF">C5167_019451</name>
</gene>
<protein>
    <submittedName>
        <fullName evidence="1">Uncharacterized protein</fullName>
    </submittedName>
</protein>
<organism evidence="1 2">
    <name type="scientific">Papaver somniferum</name>
    <name type="common">Opium poppy</name>
    <dbReference type="NCBI Taxonomy" id="3469"/>
    <lineage>
        <taxon>Eukaryota</taxon>
        <taxon>Viridiplantae</taxon>
        <taxon>Streptophyta</taxon>
        <taxon>Embryophyta</taxon>
        <taxon>Tracheophyta</taxon>
        <taxon>Spermatophyta</taxon>
        <taxon>Magnoliopsida</taxon>
        <taxon>Ranunculales</taxon>
        <taxon>Papaveraceae</taxon>
        <taxon>Papaveroideae</taxon>
        <taxon>Papaver</taxon>
    </lineage>
</organism>